<dbReference type="EMBL" id="GL379792">
    <property type="protein sequence ID" value="EGT54103.1"/>
    <property type="molecule type" value="Genomic_DNA"/>
</dbReference>
<dbReference type="AlphaFoldDB" id="G0MFN4"/>
<reference evidence="3" key="1">
    <citation type="submission" date="2011-07" db="EMBL/GenBank/DDBJ databases">
        <authorList>
            <consortium name="Caenorhabditis brenneri Sequencing and Analysis Consortium"/>
            <person name="Wilson R.K."/>
        </authorList>
    </citation>
    <scope>NUCLEOTIDE SEQUENCE [LARGE SCALE GENOMIC DNA]</scope>
    <source>
        <strain evidence="3">PB2801</strain>
    </source>
</reference>
<sequence length="21" mass="2516">MNPPRTEKKDTQVDKHVNHLQ</sequence>
<name>G0MFN4_CAEBE</name>
<gene>
    <name evidence="2" type="ORF">CAEBREN_15802</name>
</gene>
<keyword evidence="3" id="KW-1185">Reference proteome</keyword>
<evidence type="ECO:0000313" key="2">
    <source>
        <dbReference type="EMBL" id="EGT54103.1"/>
    </source>
</evidence>
<feature type="region of interest" description="Disordered" evidence="1">
    <location>
        <begin position="1"/>
        <end position="21"/>
    </location>
</feature>
<protein>
    <submittedName>
        <fullName evidence="2">Uncharacterized protein</fullName>
    </submittedName>
</protein>
<dbReference type="InParanoid" id="G0MFN4"/>
<evidence type="ECO:0000256" key="1">
    <source>
        <dbReference type="SAM" id="MobiDB-lite"/>
    </source>
</evidence>
<proteinExistence type="predicted"/>
<organism evidence="3">
    <name type="scientific">Caenorhabditis brenneri</name>
    <name type="common">Nematode worm</name>
    <dbReference type="NCBI Taxonomy" id="135651"/>
    <lineage>
        <taxon>Eukaryota</taxon>
        <taxon>Metazoa</taxon>
        <taxon>Ecdysozoa</taxon>
        <taxon>Nematoda</taxon>
        <taxon>Chromadorea</taxon>
        <taxon>Rhabditida</taxon>
        <taxon>Rhabditina</taxon>
        <taxon>Rhabditomorpha</taxon>
        <taxon>Rhabditoidea</taxon>
        <taxon>Rhabditidae</taxon>
        <taxon>Peloderinae</taxon>
        <taxon>Caenorhabditis</taxon>
    </lineage>
</organism>
<evidence type="ECO:0000313" key="3">
    <source>
        <dbReference type="Proteomes" id="UP000008068"/>
    </source>
</evidence>
<dbReference type="HOGENOM" id="CLU_3426966_0_0_1"/>
<dbReference type="Proteomes" id="UP000008068">
    <property type="component" value="Unassembled WGS sequence"/>
</dbReference>
<accession>G0MFN4</accession>